<sequence length="637" mass="69013">MSTSTTAAAAAAAAGCGVLSPRLPKPQPQHNLAISLFQPSPALSRSASTTARSSKRGSTTTGAAASSKSTPAVVPSNAAATATAESRVIRPKSQRAKTAAVSSHVPMSDLAALVSKMLATDSVAQRRVILGEVDDKMAALLRLIYNPNIRFGVTSLSLVKSTPAKSSAKDVSASVKAGAPTPNTPASLFELLSELSTGQLRGSAATDSVWRFIAENKGHQRLILQAIDKDLQFRLLHEGIDKALPSQSSRAKVDAKMHIALAFNYNDYVDRVDSLASTPRWYASRKLDGIRSLTQVTRDKEGQITFQFLSRSGKPLSGFDLIPEHIRRLIEQWELKRPVLEQILSDRSKNVAGTALLRQAVDRLPAGRPFTLFLDGEAFVANEKGDESLSAAMSAFRSTKLGAQVAPSSSKSVAFFDLLSLEEMAEGESQRKVPFEARQLALQLLLGIPLHQPAELAVEPANLPVLARPPPRDFTKSMLIPSPLTPELQMVRQIRLEKASDIQALRDAAAATKWEGFMLRKNVPYDGRRTPDLLKVKSQKEAEFVVTAVENGPMRLGGSDVEEIALAAVTIDYEGHKVNVGSGFTNEQRRYFAKHPEAILGKEITVRFSLESTNKKGGKSLRFPIFMVLHESGKRDV</sequence>
<dbReference type="InterPro" id="IPR012340">
    <property type="entry name" value="NA-bd_OB-fold"/>
</dbReference>
<dbReference type="SUPFAM" id="SSF56091">
    <property type="entry name" value="DNA ligase/mRNA capping enzyme, catalytic domain"/>
    <property type="match status" value="1"/>
</dbReference>
<dbReference type="Gene3D" id="2.40.50.140">
    <property type="entry name" value="Nucleic acid-binding proteins"/>
    <property type="match status" value="1"/>
</dbReference>
<name>A0A0D2VWS6_CAPO3</name>
<keyword evidence="10" id="KW-1185">Reference proteome</keyword>
<reference evidence="10" key="1">
    <citation type="submission" date="2011-02" db="EMBL/GenBank/DDBJ databases">
        <title>The Genome Sequence of Capsaspora owczarzaki ATCC 30864.</title>
        <authorList>
            <person name="Russ C."/>
            <person name="Cuomo C."/>
            <person name="Burger G."/>
            <person name="Gray M.W."/>
            <person name="Holland P.W.H."/>
            <person name="King N."/>
            <person name="Lang F.B.F."/>
            <person name="Roger A.J."/>
            <person name="Ruiz-Trillo I."/>
            <person name="Young S.K."/>
            <person name="Zeng Q."/>
            <person name="Gargeya S."/>
            <person name="Alvarado L."/>
            <person name="Berlin A."/>
            <person name="Chapman S.B."/>
            <person name="Chen Z."/>
            <person name="Freedman E."/>
            <person name="Gellesch M."/>
            <person name="Goldberg J."/>
            <person name="Griggs A."/>
            <person name="Gujja S."/>
            <person name="Heilman E."/>
            <person name="Heiman D."/>
            <person name="Howarth C."/>
            <person name="Mehta T."/>
            <person name="Neiman D."/>
            <person name="Pearson M."/>
            <person name="Roberts A."/>
            <person name="Saif S."/>
            <person name="Shea T."/>
            <person name="Shenoy N."/>
            <person name="Sisk P."/>
            <person name="Stolte C."/>
            <person name="Sykes S."/>
            <person name="White J."/>
            <person name="Yandava C."/>
            <person name="Haas B."/>
            <person name="Nusbaum C."/>
            <person name="Birren B."/>
        </authorList>
    </citation>
    <scope>NUCLEOTIDE SEQUENCE</scope>
    <source>
        <strain evidence="10">ATCC 30864</strain>
    </source>
</reference>
<evidence type="ECO:0000256" key="1">
    <source>
        <dbReference type="ARBA" id="ARBA00001968"/>
    </source>
</evidence>
<dbReference type="GO" id="GO:0005524">
    <property type="term" value="F:ATP binding"/>
    <property type="evidence" value="ECO:0007669"/>
    <property type="project" value="InterPro"/>
</dbReference>
<proteinExistence type="predicted"/>
<dbReference type="Pfam" id="PF01068">
    <property type="entry name" value="DNA_ligase_A_M"/>
    <property type="match status" value="1"/>
</dbReference>
<dbReference type="PhylomeDB" id="A0A0D2VWS6"/>
<evidence type="ECO:0000259" key="7">
    <source>
        <dbReference type="Pfam" id="PF01068"/>
    </source>
</evidence>
<evidence type="ECO:0000256" key="5">
    <source>
        <dbReference type="ARBA" id="ARBA00023204"/>
    </source>
</evidence>
<evidence type="ECO:0000256" key="6">
    <source>
        <dbReference type="SAM" id="MobiDB-lite"/>
    </source>
</evidence>
<gene>
    <name evidence="9" type="ORF">CAOG_006409</name>
</gene>
<keyword evidence="5" id="KW-0234">DNA repair</keyword>
<evidence type="ECO:0000259" key="8">
    <source>
        <dbReference type="Pfam" id="PF14743"/>
    </source>
</evidence>
<evidence type="ECO:0000256" key="4">
    <source>
        <dbReference type="ARBA" id="ARBA00022763"/>
    </source>
</evidence>
<dbReference type="InterPro" id="IPR029319">
    <property type="entry name" value="DNA_ligase_OB"/>
</dbReference>
<feature type="domain" description="ATP-dependent DNA ligase family profile" evidence="7">
    <location>
        <begin position="279"/>
        <end position="537"/>
    </location>
</feature>
<feature type="compositionally biased region" description="Low complexity" evidence="6">
    <location>
        <begin position="43"/>
        <end position="72"/>
    </location>
</feature>
<keyword evidence="4" id="KW-0227">DNA damage</keyword>
<evidence type="ECO:0000256" key="3">
    <source>
        <dbReference type="ARBA" id="ARBA00022705"/>
    </source>
</evidence>
<protein>
    <recommendedName>
        <fullName evidence="11">DNA ligase</fullName>
    </recommendedName>
</protein>
<dbReference type="GO" id="GO:0006310">
    <property type="term" value="P:DNA recombination"/>
    <property type="evidence" value="ECO:0007669"/>
    <property type="project" value="InterPro"/>
</dbReference>
<dbReference type="Proteomes" id="UP000008743">
    <property type="component" value="Unassembled WGS sequence"/>
</dbReference>
<dbReference type="PANTHER" id="PTHR47810:SF1">
    <property type="entry name" value="DNA LIGASE B"/>
    <property type="match status" value="1"/>
</dbReference>
<keyword evidence="2" id="KW-0436">Ligase</keyword>
<dbReference type="AlphaFoldDB" id="A0A0D2VWS6"/>
<dbReference type="eggNOG" id="ENOG502RZEM">
    <property type="taxonomic scope" value="Eukaryota"/>
</dbReference>
<evidence type="ECO:0008006" key="11">
    <source>
        <dbReference type="Google" id="ProtNLM"/>
    </source>
</evidence>
<dbReference type="GO" id="GO:0006281">
    <property type="term" value="P:DNA repair"/>
    <property type="evidence" value="ECO:0007669"/>
    <property type="project" value="UniProtKB-KW"/>
</dbReference>
<dbReference type="Pfam" id="PF14743">
    <property type="entry name" value="DNA_ligase_OB_2"/>
    <property type="match status" value="1"/>
</dbReference>
<dbReference type="SUPFAM" id="SSF50249">
    <property type="entry name" value="Nucleic acid-binding proteins"/>
    <property type="match status" value="1"/>
</dbReference>
<accession>A0A0D2VWS6</accession>
<dbReference type="GO" id="GO:0003910">
    <property type="term" value="F:DNA ligase (ATP) activity"/>
    <property type="evidence" value="ECO:0007669"/>
    <property type="project" value="InterPro"/>
</dbReference>
<dbReference type="GO" id="GO:0006260">
    <property type="term" value="P:DNA replication"/>
    <property type="evidence" value="ECO:0007669"/>
    <property type="project" value="UniProtKB-KW"/>
</dbReference>
<dbReference type="InterPro" id="IPR050326">
    <property type="entry name" value="NAD_dep_DNA_ligaseB"/>
</dbReference>
<feature type="region of interest" description="Disordered" evidence="6">
    <location>
        <begin position="43"/>
        <end position="97"/>
    </location>
</feature>
<dbReference type="PANTHER" id="PTHR47810">
    <property type="entry name" value="DNA LIGASE"/>
    <property type="match status" value="1"/>
</dbReference>
<feature type="domain" description="DNA ligase OB-like" evidence="8">
    <location>
        <begin position="565"/>
        <end position="627"/>
    </location>
</feature>
<dbReference type="InterPro" id="IPR012310">
    <property type="entry name" value="DNA_ligase_ATP-dep_cent"/>
</dbReference>
<comment type="cofactor">
    <cofactor evidence="1">
        <name>a divalent metal cation</name>
        <dbReference type="ChEBI" id="CHEBI:60240"/>
    </cofactor>
</comment>
<organism evidence="9 10">
    <name type="scientific">Capsaspora owczarzaki (strain ATCC 30864)</name>
    <dbReference type="NCBI Taxonomy" id="595528"/>
    <lineage>
        <taxon>Eukaryota</taxon>
        <taxon>Filasterea</taxon>
        <taxon>Capsaspora</taxon>
    </lineage>
</organism>
<keyword evidence="3" id="KW-0235">DNA replication</keyword>
<evidence type="ECO:0000256" key="2">
    <source>
        <dbReference type="ARBA" id="ARBA00022598"/>
    </source>
</evidence>
<dbReference type="InParanoid" id="A0A0D2VWS6"/>
<dbReference type="OrthoDB" id="411785at2759"/>
<dbReference type="Gene3D" id="3.30.470.30">
    <property type="entry name" value="DNA ligase/mRNA capping enzyme"/>
    <property type="match status" value="1"/>
</dbReference>
<dbReference type="EMBL" id="KE346370">
    <property type="protein sequence ID" value="KJE96037.1"/>
    <property type="molecule type" value="Genomic_DNA"/>
</dbReference>
<evidence type="ECO:0000313" key="10">
    <source>
        <dbReference type="Proteomes" id="UP000008743"/>
    </source>
</evidence>
<evidence type="ECO:0000313" key="9">
    <source>
        <dbReference type="EMBL" id="KJE96037.1"/>
    </source>
</evidence>